<keyword evidence="2" id="KW-1185">Reference proteome</keyword>
<reference evidence="2" key="1">
    <citation type="submission" date="2011-05" db="EMBL/GenBank/DDBJ databases">
        <authorList>
            <person name="Richards S.R."/>
            <person name="Qu J."/>
            <person name="Jiang H."/>
            <person name="Jhangiani S.N."/>
            <person name="Agravi P."/>
            <person name="Goodspeed R."/>
            <person name="Gross S."/>
            <person name="Mandapat C."/>
            <person name="Jackson L."/>
            <person name="Mathew T."/>
            <person name="Pu L."/>
            <person name="Thornton R."/>
            <person name="Saada N."/>
            <person name="Wilczek-Boney K.B."/>
            <person name="Lee S."/>
            <person name="Kovar C."/>
            <person name="Wu Y."/>
            <person name="Scherer S.E."/>
            <person name="Worley K.C."/>
            <person name="Muzny D.M."/>
            <person name="Gibbs R."/>
        </authorList>
    </citation>
    <scope>NUCLEOTIDE SEQUENCE</scope>
    <source>
        <strain evidence="2">Brora</strain>
    </source>
</reference>
<sequence length="135" mass="15657">MYKRKKFYGKEVDVVTIVKGRRDQYVLKNFDAFVFMGSVSKGECSNYELQHEFTDSLQKLFDFIKIDDIRVVWSTELSWRNNFKILVNARIGTCRDQARMLCIDETITLCNGRLQLTGLPTVKLPDAVGCFLKLC</sequence>
<dbReference type="EnsemblMetazoa" id="SMAR005921-RA">
    <property type="protein sequence ID" value="SMAR005921-PA"/>
    <property type="gene ID" value="SMAR005921"/>
</dbReference>
<dbReference type="Proteomes" id="UP000014500">
    <property type="component" value="Unassembled WGS sequence"/>
</dbReference>
<proteinExistence type="predicted"/>
<evidence type="ECO:0000313" key="1">
    <source>
        <dbReference type="EnsemblMetazoa" id="SMAR005921-PA"/>
    </source>
</evidence>
<reference evidence="1" key="2">
    <citation type="submission" date="2015-02" db="UniProtKB">
        <authorList>
            <consortium name="EnsemblMetazoa"/>
        </authorList>
    </citation>
    <scope>IDENTIFICATION</scope>
</reference>
<dbReference type="HOGENOM" id="CLU_1888390_0_0_1"/>
<name>T1IXI8_STRMM</name>
<organism evidence="1 2">
    <name type="scientific">Strigamia maritima</name>
    <name type="common">European centipede</name>
    <name type="synonym">Geophilus maritimus</name>
    <dbReference type="NCBI Taxonomy" id="126957"/>
    <lineage>
        <taxon>Eukaryota</taxon>
        <taxon>Metazoa</taxon>
        <taxon>Ecdysozoa</taxon>
        <taxon>Arthropoda</taxon>
        <taxon>Myriapoda</taxon>
        <taxon>Chilopoda</taxon>
        <taxon>Pleurostigmophora</taxon>
        <taxon>Geophilomorpha</taxon>
        <taxon>Linotaeniidae</taxon>
        <taxon>Strigamia</taxon>
    </lineage>
</organism>
<dbReference type="EMBL" id="JH431648">
    <property type="status" value="NOT_ANNOTATED_CDS"/>
    <property type="molecule type" value="Genomic_DNA"/>
</dbReference>
<evidence type="ECO:0000313" key="2">
    <source>
        <dbReference type="Proteomes" id="UP000014500"/>
    </source>
</evidence>
<protein>
    <submittedName>
        <fullName evidence="1">Uncharacterized protein</fullName>
    </submittedName>
</protein>
<dbReference type="AlphaFoldDB" id="T1IXI8"/>
<accession>T1IXI8</accession>